<dbReference type="AlphaFoldDB" id="A0A8H3YID3"/>
<evidence type="ECO:0000313" key="4">
    <source>
        <dbReference type="Proteomes" id="UP000620104"/>
    </source>
</evidence>
<feature type="chain" id="PRO_5034741710" evidence="2">
    <location>
        <begin position="21"/>
        <end position="235"/>
    </location>
</feature>
<comment type="caution">
    <text evidence="3">The sequence shown here is derived from an EMBL/GenBank/DDBJ whole genome shotgun (WGS) entry which is preliminary data.</text>
</comment>
<gene>
    <name evidence="3" type="ORF">NliqN6_6680</name>
</gene>
<keyword evidence="4" id="KW-1185">Reference proteome</keyword>
<organism evidence="3 4">
    <name type="scientific">Naganishia liquefaciens</name>
    <dbReference type="NCBI Taxonomy" id="104408"/>
    <lineage>
        <taxon>Eukaryota</taxon>
        <taxon>Fungi</taxon>
        <taxon>Dikarya</taxon>
        <taxon>Basidiomycota</taxon>
        <taxon>Agaricomycotina</taxon>
        <taxon>Tremellomycetes</taxon>
        <taxon>Filobasidiales</taxon>
        <taxon>Filobasidiaceae</taxon>
        <taxon>Naganishia</taxon>
    </lineage>
</organism>
<dbReference type="OrthoDB" id="2342176at2759"/>
<proteinExistence type="predicted"/>
<evidence type="ECO:0000313" key="3">
    <source>
        <dbReference type="EMBL" id="GHJ90278.1"/>
    </source>
</evidence>
<keyword evidence="2" id="KW-0732">Signal</keyword>
<reference evidence="3" key="1">
    <citation type="submission" date="2020-07" db="EMBL/GenBank/DDBJ databases">
        <title>Draft Genome Sequence of a Deep-Sea Yeast, Naganishia (Cryptococcus) liquefaciens strain N6.</title>
        <authorList>
            <person name="Han Y.W."/>
            <person name="Kajitani R."/>
            <person name="Morimoto H."/>
            <person name="Parhat M."/>
            <person name="Tsubouchi H."/>
            <person name="Bakenova O."/>
            <person name="Ogata M."/>
            <person name="Argunhan B."/>
            <person name="Aoki R."/>
            <person name="Kajiwara S."/>
            <person name="Itoh T."/>
            <person name="Iwasaki H."/>
        </authorList>
    </citation>
    <scope>NUCLEOTIDE SEQUENCE</scope>
    <source>
        <strain evidence="3">N6</strain>
    </source>
</reference>
<evidence type="ECO:0000256" key="1">
    <source>
        <dbReference type="SAM" id="MobiDB-lite"/>
    </source>
</evidence>
<feature type="compositionally biased region" description="Basic and acidic residues" evidence="1">
    <location>
        <begin position="226"/>
        <end position="235"/>
    </location>
</feature>
<name>A0A8H3YID3_9TREE</name>
<feature type="region of interest" description="Disordered" evidence="1">
    <location>
        <begin position="94"/>
        <end position="235"/>
    </location>
</feature>
<feature type="signal peptide" evidence="2">
    <location>
        <begin position="1"/>
        <end position="20"/>
    </location>
</feature>
<dbReference type="Proteomes" id="UP000620104">
    <property type="component" value="Unassembled WGS sequence"/>
</dbReference>
<accession>A0A8H3YID3</accession>
<protein>
    <submittedName>
        <fullName evidence="3">Uncharacterized protein</fullName>
    </submittedName>
</protein>
<feature type="compositionally biased region" description="Polar residues" evidence="1">
    <location>
        <begin position="94"/>
        <end position="115"/>
    </location>
</feature>
<sequence length="235" mass="24407">MKRILVSLLFCLATAHTTSALPTHRQRRSLMDFPRRADTPAAGCTQGGWQCVGNDLQRCVFGAWQKLATCPEATPCSQQGEMFGCFPTSATPLAENSSPTVTGPENTIAASGTPSATPPEDTATPGAPAVTLPENTSAEETGGELTLASTTTDVPPDHTTVPEVTNTPAESPSADEPDKTPKVPSGEDTTGPPDDSSEPEVAKIPTPPIPSAKETNAESPLVLEVPTHKTEVSPP</sequence>
<dbReference type="EMBL" id="BLZA01000058">
    <property type="protein sequence ID" value="GHJ90278.1"/>
    <property type="molecule type" value="Genomic_DNA"/>
</dbReference>
<evidence type="ECO:0000256" key="2">
    <source>
        <dbReference type="SAM" id="SignalP"/>
    </source>
</evidence>
<feature type="compositionally biased region" description="Low complexity" evidence="1">
    <location>
        <begin position="150"/>
        <end position="165"/>
    </location>
</feature>